<gene>
    <name evidence="2" type="ORF">CDEST_01938</name>
</gene>
<sequence>MHQFQQRSQRPGKSQRRSQIPTNQVRHRETILTTRLVQALQRNKGLSPESIDWPKSIIQKPLMSSTTERLHDSNGPQDQDPRGYQDFEQASVSMSSAFQKPPIVWFCHIIAVERAVAEIEEANEKHFKATTFLYVEQLHRQNDAA</sequence>
<dbReference type="RefSeq" id="XP_062774148.1">
    <property type="nucleotide sequence ID" value="XM_062918097.1"/>
</dbReference>
<keyword evidence="3" id="KW-1185">Reference proteome</keyword>
<name>A0AAX4I0K2_9PEZI</name>
<feature type="region of interest" description="Disordered" evidence="1">
    <location>
        <begin position="1"/>
        <end position="29"/>
    </location>
</feature>
<feature type="compositionally biased region" description="Polar residues" evidence="1">
    <location>
        <begin position="1"/>
        <end position="24"/>
    </location>
</feature>
<accession>A0AAX4I0K2</accession>
<protein>
    <submittedName>
        <fullName evidence="2">Uncharacterized protein</fullName>
    </submittedName>
</protein>
<dbReference type="GeneID" id="87938441"/>
<feature type="region of interest" description="Disordered" evidence="1">
    <location>
        <begin position="62"/>
        <end position="85"/>
    </location>
</feature>
<organism evidence="2 3">
    <name type="scientific">Colletotrichum destructivum</name>
    <dbReference type="NCBI Taxonomy" id="34406"/>
    <lineage>
        <taxon>Eukaryota</taxon>
        <taxon>Fungi</taxon>
        <taxon>Dikarya</taxon>
        <taxon>Ascomycota</taxon>
        <taxon>Pezizomycotina</taxon>
        <taxon>Sordariomycetes</taxon>
        <taxon>Hypocreomycetidae</taxon>
        <taxon>Glomerellales</taxon>
        <taxon>Glomerellaceae</taxon>
        <taxon>Colletotrichum</taxon>
        <taxon>Colletotrichum destructivum species complex</taxon>
    </lineage>
</organism>
<reference evidence="3" key="1">
    <citation type="journal article" date="2023" name="bioRxiv">
        <title>Complete genome of the Medicago anthracnose fungus, Colletotrichum destructivum, reveals a mini-chromosome-like region within a core chromosome.</title>
        <authorList>
            <person name="Lapalu N."/>
            <person name="Simon A."/>
            <person name="Lu A."/>
            <person name="Plaumann P.-L."/>
            <person name="Amselem J."/>
            <person name="Pigne S."/>
            <person name="Auger A."/>
            <person name="Koch C."/>
            <person name="Dallery J.-F."/>
            <person name="O'Connell R.J."/>
        </authorList>
    </citation>
    <scope>NUCLEOTIDE SEQUENCE [LARGE SCALE GENOMIC DNA]</scope>
    <source>
        <strain evidence="3">CBS 520.97</strain>
    </source>
</reference>
<dbReference type="EMBL" id="CP137305">
    <property type="protein sequence ID" value="WQF76924.1"/>
    <property type="molecule type" value="Genomic_DNA"/>
</dbReference>
<evidence type="ECO:0000313" key="2">
    <source>
        <dbReference type="EMBL" id="WQF76924.1"/>
    </source>
</evidence>
<evidence type="ECO:0000313" key="3">
    <source>
        <dbReference type="Proteomes" id="UP001322277"/>
    </source>
</evidence>
<evidence type="ECO:0000256" key="1">
    <source>
        <dbReference type="SAM" id="MobiDB-lite"/>
    </source>
</evidence>
<dbReference type="Proteomes" id="UP001322277">
    <property type="component" value="Chromosome 1"/>
</dbReference>
<dbReference type="AlphaFoldDB" id="A0AAX4I0K2"/>
<proteinExistence type="predicted"/>
<dbReference type="KEGG" id="cdet:87938441"/>